<feature type="domain" description="HTH lacI-type" evidence="4">
    <location>
        <begin position="3"/>
        <end position="57"/>
    </location>
</feature>
<accession>A0A3N2BFX3</accession>
<dbReference type="Gene3D" id="1.10.260.40">
    <property type="entry name" value="lambda repressor-like DNA-binding domains"/>
    <property type="match status" value="1"/>
</dbReference>
<dbReference type="GO" id="GO:0003700">
    <property type="term" value="F:DNA-binding transcription factor activity"/>
    <property type="evidence" value="ECO:0007669"/>
    <property type="project" value="TreeGrafter"/>
</dbReference>
<comment type="caution">
    <text evidence="5">The sequence shown here is derived from an EMBL/GenBank/DDBJ whole genome shotgun (WGS) entry which is preliminary data.</text>
</comment>
<dbReference type="GO" id="GO:0000976">
    <property type="term" value="F:transcription cis-regulatory region binding"/>
    <property type="evidence" value="ECO:0007669"/>
    <property type="project" value="TreeGrafter"/>
</dbReference>
<dbReference type="PANTHER" id="PTHR30146">
    <property type="entry name" value="LACI-RELATED TRANSCRIPTIONAL REPRESSOR"/>
    <property type="match status" value="1"/>
</dbReference>
<evidence type="ECO:0000256" key="2">
    <source>
        <dbReference type="ARBA" id="ARBA00023125"/>
    </source>
</evidence>
<dbReference type="Pfam" id="PF13377">
    <property type="entry name" value="Peripla_BP_3"/>
    <property type="match status" value="1"/>
</dbReference>
<organism evidence="5 6">
    <name type="scientific">Bogoriella caseilytica</name>
    <dbReference type="NCBI Taxonomy" id="56055"/>
    <lineage>
        <taxon>Bacteria</taxon>
        <taxon>Bacillati</taxon>
        <taxon>Actinomycetota</taxon>
        <taxon>Actinomycetes</taxon>
        <taxon>Micrococcales</taxon>
        <taxon>Bogoriellaceae</taxon>
        <taxon>Bogoriella</taxon>
    </lineage>
</organism>
<dbReference type="AlphaFoldDB" id="A0A3N2BFX3"/>
<keyword evidence="3" id="KW-0804">Transcription</keyword>
<dbReference type="Gene3D" id="3.40.50.2300">
    <property type="match status" value="2"/>
</dbReference>
<dbReference type="OrthoDB" id="3258243at2"/>
<dbReference type="CDD" id="cd01392">
    <property type="entry name" value="HTH_LacI"/>
    <property type="match status" value="1"/>
</dbReference>
<dbReference type="InterPro" id="IPR028082">
    <property type="entry name" value="Peripla_BP_I"/>
</dbReference>
<dbReference type="Proteomes" id="UP000280668">
    <property type="component" value="Unassembled WGS sequence"/>
</dbReference>
<evidence type="ECO:0000313" key="5">
    <source>
        <dbReference type="EMBL" id="ROR74125.1"/>
    </source>
</evidence>
<dbReference type="SUPFAM" id="SSF53822">
    <property type="entry name" value="Periplasmic binding protein-like I"/>
    <property type="match status" value="1"/>
</dbReference>
<dbReference type="PROSITE" id="PS50932">
    <property type="entry name" value="HTH_LACI_2"/>
    <property type="match status" value="1"/>
</dbReference>
<name>A0A3N2BFX3_9MICO</name>
<dbReference type="CDD" id="cd06267">
    <property type="entry name" value="PBP1_LacI_sugar_binding-like"/>
    <property type="match status" value="1"/>
</dbReference>
<evidence type="ECO:0000256" key="1">
    <source>
        <dbReference type="ARBA" id="ARBA00023015"/>
    </source>
</evidence>
<dbReference type="EMBL" id="RKHK01000001">
    <property type="protein sequence ID" value="ROR74125.1"/>
    <property type="molecule type" value="Genomic_DNA"/>
</dbReference>
<evidence type="ECO:0000256" key="3">
    <source>
        <dbReference type="ARBA" id="ARBA00023163"/>
    </source>
</evidence>
<dbReference type="RefSeq" id="WP_123304453.1">
    <property type="nucleotide sequence ID" value="NZ_RKHK01000001.1"/>
</dbReference>
<dbReference type="Pfam" id="PF00356">
    <property type="entry name" value="LacI"/>
    <property type="match status" value="1"/>
</dbReference>
<keyword evidence="1" id="KW-0805">Transcription regulation</keyword>
<sequence length="324" mass="33961">MATTLTEVAQAAGVSLATASRAFKDPDRLAAPTRERVQRAAADLGYTASSAGQRRMTFAVVVPDAANPVFASLIASMQSQAWSGRHRMMLVNTFEHPEREEEVLQSLRTEVDGVILASPRLAAERIESAIGHLPLVALNAELDFCPSVLMSADTGMRQAFEHLHALGHRSLTFVPGPASAWSTRRRQSLATELARAWDVELTVVGNQAASVNGGLAAAASVASSGSTAVLAYNDLVALGVQAGLRQLGRHCPSDLSIIGIDDLDIAAVAEPGLTSVRVSIPGGGALALNLLTDLVSGKHVPAEPLLQDSQLIVRGTTDSPGARR</sequence>
<proteinExistence type="predicted"/>
<reference evidence="5 6" key="1">
    <citation type="submission" date="2018-11" db="EMBL/GenBank/DDBJ databases">
        <title>Sequencing the genomes of 1000 actinobacteria strains.</title>
        <authorList>
            <person name="Klenk H.-P."/>
        </authorList>
    </citation>
    <scope>NUCLEOTIDE SEQUENCE [LARGE SCALE GENOMIC DNA]</scope>
    <source>
        <strain evidence="5 6">DSM 11294</strain>
    </source>
</reference>
<dbReference type="SUPFAM" id="SSF47413">
    <property type="entry name" value="lambda repressor-like DNA-binding domains"/>
    <property type="match status" value="1"/>
</dbReference>
<keyword evidence="2" id="KW-0238">DNA-binding</keyword>
<evidence type="ECO:0000313" key="6">
    <source>
        <dbReference type="Proteomes" id="UP000280668"/>
    </source>
</evidence>
<gene>
    <name evidence="5" type="ORF">EDD31_2524</name>
</gene>
<protein>
    <submittedName>
        <fullName evidence="5">LacI family transcriptional regulator</fullName>
    </submittedName>
</protein>
<dbReference type="InterPro" id="IPR046335">
    <property type="entry name" value="LacI/GalR-like_sensor"/>
</dbReference>
<keyword evidence="6" id="KW-1185">Reference proteome</keyword>
<dbReference type="InterPro" id="IPR000843">
    <property type="entry name" value="HTH_LacI"/>
</dbReference>
<dbReference type="PANTHER" id="PTHR30146:SF138">
    <property type="entry name" value="TRANSCRIPTIONAL REGULATORY PROTEIN"/>
    <property type="match status" value="1"/>
</dbReference>
<dbReference type="SMART" id="SM00354">
    <property type="entry name" value="HTH_LACI"/>
    <property type="match status" value="1"/>
</dbReference>
<evidence type="ECO:0000259" key="4">
    <source>
        <dbReference type="PROSITE" id="PS50932"/>
    </source>
</evidence>
<dbReference type="InterPro" id="IPR010982">
    <property type="entry name" value="Lambda_DNA-bd_dom_sf"/>
</dbReference>